<keyword evidence="1" id="KW-0812">Transmembrane</keyword>
<evidence type="ECO:0000256" key="1">
    <source>
        <dbReference type="SAM" id="Phobius"/>
    </source>
</evidence>
<feature type="transmembrane region" description="Helical" evidence="1">
    <location>
        <begin position="379"/>
        <end position="401"/>
    </location>
</feature>
<sequence length="455" mass="52130">MFGDAFNRPLIPTRLLLLGLVAGIVGADSEAPGLDRCPDYVASHAPLVWLHQDDRYMPSDLAAHIRHTTPMRDEQPISGLPSIDLENLDELNGYGDEDVALTSKEDPLTYPPWILGEAPDEKGRIHDSVPCAVILVEKSEVDIDAFYFYFYSYNEGPNITQVLEPIDRLVGDENLASGMHFGNHVGDWEHNMVRFHNGTPVGVYYSQHIDGVGYKWDDSRVNITDGRPTVYSASGSHANYPERGDQVHNAAIIDYCDQGRIWDPVQSAYFYRFNPETFTITPIISPYEHSSTEPAQNLTSWFDFTGHWGDISYSDSDPRQETVPHFGLKRFNSGPNGPRFKHLMRKGLVRDHARKMGMKEWAVNVFMSWYPCCIRGWRLWRSLGIMVVVLSAIVLAVIFGIRRYKTWRQKTAYSKLREEDIPMDELRREEEQLSAASSDDEDDYRLRQERSLHYY</sequence>
<evidence type="ECO:0000256" key="2">
    <source>
        <dbReference type="SAM" id="SignalP"/>
    </source>
</evidence>
<comment type="caution">
    <text evidence="3">The sequence shown here is derived from an EMBL/GenBank/DDBJ whole genome shotgun (WGS) entry which is preliminary data.</text>
</comment>
<proteinExistence type="predicted"/>
<reference evidence="3" key="1">
    <citation type="journal article" date="2020" name="BMC Genomics">
        <title>Correction to: Identification and distribution of gene clusters required for synthesis of sphingolipid metabolism inhibitors in diverse species of the filamentous fungus Fusarium.</title>
        <authorList>
            <person name="Kim H.S."/>
            <person name="Lohmar J.M."/>
            <person name="Busman M."/>
            <person name="Brown D.W."/>
            <person name="Naumann T.A."/>
            <person name="Divon H.H."/>
            <person name="Lysoe E."/>
            <person name="Uhlig S."/>
            <person name="Proctor R.H."/>
        </authorList>
    </citation>
    <scope>NUCLEOTIDE SEQUENCE</scope>
    <source>
        <strain evidence="3">NRRL 20472</strain>
    </source>
</reference>
<dbReference type="OrthoDB" id="188042at2759"/>
<keyword evidence="4" id="KW-1185">Reference proteome</keyword>
<name>A0A8H4X7F2_9HYPO</name>
<dbReference type="AlphaFoldDB" id="A0A8H4X7F2"/>
<dbReference type="InterPro" id="IPR009291">
    <property type="entry name" value="Vps62"/>
</dbReference>
<dbReference type="EMBL" id="JABEXW010000391">
    <property type="protein sequence ID" value="KAF4964772.1"/>
    <property type="molecule type" value="Genomic_DNA"/>
</dbReference>
<keyword evidence="2" id="KW-0732">Signal</keyword>
<dbReference type="PANTHER" id="PTHR48174:SF5">
    <property type="entry name" value="VACUOLAR PROTEIN SORTING-ASSOCIATED PROTEIN 62"/>
    <property type="match status" value="1"/>
</dbReference>
<organism evidence="3 4">
    <name type="scientific">Fusarium sarcochroum</name>
    <dbReference type="NCBI Taxonomy" id="1208366"/>
    <lineage>
        <taxon>Eukaryota</taxon>
        <taxon>Fungi</taxon>
        <taxon>Dikarya</taxon>
        <taxon>Ascomycota</taxon>
        <taxon>Pezizomycotina</taxon>
        <taxon>Sordariomycetes</taxon>
        <taxon>Hypocreomycetidae</taxon>
        <taxon>Hypocreales</taxon>
        <taxon>Nectriaceae</taxon>
        <taxon>Fusarium</taxon>
        <taxon>Fusarium lateritium species complex</taxon>
    </lineage>
</organism>
<gene>
    <name evidence="3" type="ORF">FSARC_7371</name>
</gene>
<dbReference type="Pfam" id="PF06101">
    <property type="entry name" value="Vps62"/>
    <property type="match status" value="1"/>
</dbReference>
<dbReference type="Proteomes" id="UP000622797">
    <property type="component" value="Unassembled WGS sequence"/>
</dbReference>
<reference evidence="3" key="2">
    <citation type="submission" date="2020-05" db="EMBL/GenBank/DDBJ databases">
        <authorList>
            <person name="Kim H.-S."/>
            <person name="Proctor R.H."/>
            <person name="Brown D.W."/>
        </authorList>
    </citation>
    <scope>NUCLEOTIDE SEQUENCE</scope>
    <source>
        <strain evidence="3">NRRL 20472</strain>
    </source>
</reference>
<feature type="chain" id="PRO_5034610029" description="Vacuolar protein sorting-associated protein TDA6" evidence="2">
    <location>
        <begin position="28"/>
        <end position="455"/>
    </location>
</feature>
<feature type="signal peptide" evidence="2">
    <location>
        <begin position="1"/>
        <end position="27"/>
    </location>
</feature>
<evidence type="ECO:0000313" key="4">
    <source>
        <dbReference type="Proteomes" id="UP000622797"/>
    </source>
</evidence>
<accession>A0A8H4X7F2</accession>
<keyword evidence="1" id="KW-0472">Membrane</keyword>
<evidence type="ECO:0008006" key="5">
    <source>
        <dbReference type="Google" id="ProtNLM"/>
    </source>
</evidence>
<keyword evidence="1" id="KW-1133">Transmembrane helix</keyword>
<evidence type="ECO:0000313" key="3">
    <source>
        <dbReference type="EMBL" id="KAF4964772.1"/>
    </source>
</evidence>
<protein>
    <recommendedName>
        <fullName evidence="5">Vacuolar protein sorting-associated protein TDA6</fullName>
    </recommendedName>
</protein>
<dbReference type="PANTHER" id="PTHR48174">
    <property type="entry name" value="DUF946 FAMILY PROTEIN"/>
    <property type="match status" value="1"/>
</dbReference>